<dbReference type="AlphaFoldDB" id="A0A2P7SFJ3"/>
<feature type="transmembrane region" description="Helical" evidence="6">
    <location>
        <begin position="108"/>
        <end position="125"/>
    </location>
</feature>
<evidence type="ECO:0000259" key="7">
    <source>
        <dbReference type="Pfam" id="PF00892"/>
    </source>
</evidence>
<dbReference type="SUPFAM" id="SSF103481">
    <property type="entry name" value="Multidrug resistance efflux transporter EmrE"/>
    <property type="match status" value="2"/>
</dbReference>
<dbReference type="InterPro" id="IPR000620">
    <property type="entry name" value="EamA_dom"/>
</dbReference>
<dbReference type="PANTHER" id="PTHR22911:SF6">
    <property type="entry name" value="SOLUTE CARRIER FAMILY 35 MEMBER G1"/>
    <property type="match status" value="1"/>
</dbReference>
<comment type="similarity">
    <text evidence="2">Belongs to the drug/metabolite transporter (DMT) superfamily. 10 TMS drug/metabolite exporter (DME) (TC 2.A.7.3) family.</text>
</comment>
<comment type="subcellular location">
    <subcellularLocation>
        <location evidence="1">Membrane</location>
        <topology evidence="1">Multi-pass membrane protein</topology>
    </subcellularLocation>
</comment>
<feature type="transmembrane region" description="Helical" evidence="6">
    <location>
        <begin position="42"/>
        <end position="63"/>
    </location>
</feature>
<dbReference type="Proteomes" id="UP000240653">
    <property type="component" value="Unassembled WGS sequence"/>
</dbReference>
<comment type="caution">
    <text evidence="8">The sequence shown here is derived from an EMBL/GenBank/DDBJ whole genome shotgun (WGS) entry which is preliminary data.</text>
</comment>
<keyword evidence="5 6" id="KW-0472">Membrane</keyword>
<keyword evidence="3 6" id="KW-0812">Transmembrane</keyword>
<dbReference type="EMBL" id="PXYL01000004">
    <property type="protein sequence ID" value="PSJ61253.1"/>
    <property type="molecule type" value="Genomic_DNA"/>
</dbReference>
<feature type="transmembrane region" description="Helical" evidence="6">
    <location>
        <begin position="152"/>
        <end position="174"/>
    </location>
</feature>
<evidence type="ECO:0000256" key="3">
    <source>
        <dbReference type="ARBA" id="ARBA00022692"/>
    </source>
</evidence>
<dbReference type="Pfam" id="PF00892">
    <property type="entry name" value="EamA"/>
    <property type="match status" value="2"/>
</dbReference>
<feature type="transmembrane region" description="Helical" evidence="6">
    <location>
        <begin position="269"/>
        <end position="288"/>
    </location>
</feature>
<organism evidence="8 9">
    <name type="scientific">Pseudaminobacter soli</name>
    <name type="common">ex Li et al. 2025</name>
    <dbReference type="NCBI Taxonomy" id="1295366"/>
    <lineage>
        <taxon>Bacteria</taxon>
        <taxon>Pseudomonadati</taxon>
        <taxon>Pseudomonadota</taxon>
        <taxon>Alphaproteobacteria</taxon>
        <taxon>Hyphomicrobiales</taxon>
        <taxon>Phyllobacteriaceae</taxon>
        <taxon>Pseudaminobacter</taxon>
    </lineage>
</organism>
<evidence type="ECO:0000256" key="5">
    <source>
        <dbReference type="ARBA" id="ARBA00023136"/>
    </source>
</evidence>
<keyword evidence="4 6" id="KW-1133">Transmembrane helix</keyword>
<accession>A0A2P7SFJ3</accession>
<gene>
    <name evidence="8" type="ORF">C7I85_09225</name>
</gene>
<evidence type="ECO:0000313" key="9">
    <source>
        <dbReference type="Proteomes" id="UP000240653"/>
    </source>
</evidence>
<evidence type="ECO:0000313" key="8">
    <source>
        <dbReference type="EMBL" id="PSJ61253.1"/>
    </source>
</evidence>
<reference evidence="8 9" key="1">
    <citation type="submission" date="2018-03" db="EMBL/GenBank/DDBJ databases">
        <title>The draft genome of Mesorhizobium soli JCM 19897.</title>
        <authorList>
            <person name="Li L."/>
            <person name="Liu L."/>
            <person name="Liang L."/>
            <person name="Wang T."/>
            <person name="Zhang X."/>
        </authorList>
    </citation>
    <scope>NUCLEOTIDE SEQUENCE [LARGE SCALE GENOMIC DNA]</scope>
    <source>
        <strain evidence="8 9">JCM 19897</strain>
    </source>
</reference>
<feature type="transmembrane region" description="Helical" evidence="6">
    <location>
        <begin position="130"/>
        <end position="146"/>
    </location>
</feature>
<evidence type="ECO:0000256" key="2">
    <source>
        <dbReference type="ARBA" id="ARBA00009853"/>
    </source>
</evidence>
<feature type="domain" description="EamA" evidence="7">
    <location>
        <begin position="16"/>
        <end position="145"/>
    </location>
</feature>
<evidence type="ECO:0000256" key="4">
    <source>
        <dbReference type="ARBA" id="ARBA00022989"/>
    </source>
</evidence>
<dbReference type="InterPro" id="IPR037185">
    <property type="entry name" value="EmrE-like"/>
</dbReference>
<dbReference type="PANTHER" id="PTHR22911">
    <property type="entry name" value="ACYL-MALONYL CONDENSING ENZYME-RELATED"/>
    <property type="match status" value="1"/>
</dbReference>
<dbReference type="RefSeq" id="WP_106723681.1">
    <property type="nucleotide sequence ID" value="NZ_PXYL01000004.1"/>
</dbReference>
<name>A0A2P7SFJ3_9HYPH</name>
<keyword evidence="9" id="KW-1185">Reference proteome</keyword>
<evidence type="ECO:0000256" key="1">
    <source>
        <dbReference type="ARBA" id="ARBA00004141"/>
    </source>
</evidence>
<proteinExistence type="inferred from homology"/>
<dbReference type="GO" id="GO:0016020">
    <property type="term" value="C:membrane"/>
    <property type="evidence" value="ECO:0007669"/>
    <property type="project" value="UniProtKB-SubCell"/>
</dbReference>
<feature type="transmembrane region" description="Helical" evidence="6">
    <location>
        <begin position="186"/>
        <end position="207"/>
    </location>
</feature>
<evidence type="ECO:0000256" key="6">
    <source>
        <dbReference type="SAM" id="Phobius"/>
    </source>
</evidence>
<feature type="transmembrane region" description="Helical" evidence="6">
    <location>
        <begin position="12"/>
        <end position="30"/>
    </location>
</feature>
<sequence length="295" mass="32294">MANAVIVDTRERIYAGIFFTGIAYFLFSAQDASIKLLVTGLSVWQILFFRSATILAGALAVGGRKLVVESFRSPAVVPMLLRSFLILGAWLCYYNAAKYLQLAELTTIYFGAPVIVTLLSIFVLGEKVPLVRWVAVLIGFVGVYVACDPATLGITAPVAMVLAAACLWALAIVLMRKIALHESTMVQIVLNNAFFLVIAGVPLIFVWQTPMLYEWLLLIGLGAVGGLGQFALFEGMKRAPVSVIAPFEYTSLIWAFIFGYAIWGDVPRHEVFMGATLIFLAGVVIILGERFRKQD</sequence>
<feature type="domain" description="EamA" evidence="7">
    <location>
        <begin position="158"/>
        <end position="286"/>
    </location>
</feature>
<feature type="transmembrane region" description="Helical" evidence="6">
    <location>
        <begin position="245"/>
        <end position="263"/>
    </location>
</feature>
<feature type="transmembrane region" description="Helical" evidence="6">
    <location>
        <begin position="213"/>
        <end position="233"/>
    </location>
</feature>
<feature type="transmembrane region" description="Helical" evidence="6">
    <location>
        <begin position="75"/>
        <end position="96"/>
    </location>
</feature>
<protein>
    <submittedName>
        <fullName evidence="8">EamA family transporter</fullName>
    </submittedName>
</protein>
<dbReference type="OrthoDB" id="7818056at2"/>